<keyword evidence="1" id="KW-0949">S-adenosyl-L-methionine</keyword>
<comment type="similarity">
    <text evidence="2">Belongs to the tRNA methyltransferase O family.</text>
</comment>
<feature type="region of interest" description="Disordered" evidence="3">
    <location>
        <begin position="339"/>
        <end position="366"/>
    </location>
</feature>
<dbReference type="GO" id="GO:0008168">
    <property type="term" value="F:methyltransferase activity"/>
    <property type="evidence" value="ECO:0007669"/>
    <property type="project" value="UniProtKB-KW"/>
</dbReference>
<dbReference type="InterPro" id="IPR053194">
    <property type="entry name" value="tRNA_methyltr_O"/>
</dbReference>
<sequence>MNTTSCTFTPVGVIRNEATDVDRAYEYKHKTSRIILNDEMTAGLHGLEQHQYIDIIFFFHQSRSREPDGAFASRSPVRPNPIGITTVQLERREGNTLYVTGLDAVDNTPVLDIKAPDTSLLDAAGPVHESIRKKQPRRAIRKQIMANDTRSLLMTAAAMHGHYCPGLAMGVMAATHAMRHLRDENGPESDGLEDLLAIVETNNCFADGVQIVTGCSLGNNGLIFRDVGKTAFTLADRSGNGLRIISRPESRDYIRSSFPGFEELYEQVIKNKDRSEEAVAAYKQSGTERSFGTLELDFDTLFDTKRVTVTVPDYAPSHHSEKCHHCGEDVMATRTVRVPANAGSGGSESKPETSAGTPSAAAPQPVNSHNNAAILCFDCARVRPGTLDGGGIRLENQT</sequence>
<reference evidence="5" key="1">
    <citation type="submission" date="2021-02" db="EMBL/GenBank/DDBJ databases">
        <title>Natronogracilivirga saccharolytica gen. nov. sp. nov. a new anaerobic, haloalkiliphilic carbohydrate-fermenting bacterium from soda lake and proposing of Cyclonatronumiaceae fam. nov. in the phylum Balneolaeota.</title>
        <authorList>
            <person name="Zhilina T.N."/>
            <person name="Sorokin D.Y."/>
            <person name="Zavarzina D.G."/>
            <person name="Toshchakov S.V."/>
            <person name="Kublanov I.V."/>
        </authorList>
    </citation>
    <scope>NUCLEOTIDE SEQUENCE</scope>
    <source>
        <strain evidence="5">Z-1702</strain>
    </source>
</reference>
<gene>
    <name evidence="5" type="ORF">NATSA_03680</name>
</gene>
<evidence type="ECO:0000256" key="2">
    <source>
        <dbReference type="ARBA" id="ARBA00033753"/>
    </source>
</evidence>
<dbReference type="InterPro" id="IPR036413">
    <property type="entry name" value="YaeB-like_sf"/>
</dbReference>
<dbReference type="Gene3D" id="2.40.30.70">
    <property type="entry name" value="YaeB-like"/>
    <property type="match status" value="1"/>
</dbReference>
<dbReference type="PANTHER" id="PTHR39418:SF1">
    <property type="entry name" value="DEHYDROGENASE"/>
    <property type="match status" value="1"/>
</dbReference>
<dbReference type="InterPro" id="IPR023370">
    <property type="entry name" value="TrmO-like_N"/>
</dbReference>
<dbReference type="PROSITE" id="PS01318">
    <property type="entry name" value="TSAA_1"/>
    <property type="match status" value="1"/>
</dbReference>
<dbReference type="Pfam" id="PF02663">
    <property type="entry name" value="FmdE"/>
    <property type="match status" value="1"/>
</dbReference>
<keyword evidence="5" id="KW-0808">Transferase</keyword>
<dbReference type="PANTHER" id="PTHR39418">
    <property type="entry name" value="DEHYDROGENASE-RELATED"/>
    <property type="match status" value="1"/>
</dbReference>
<evidence type="ECO:0000259" key="4">
    <source>
        <dbReference type="PROSITE" id="PS51668"/>
    </source>
</evidence>
<dbReference type="Proteomes" id="UP000673975">
    <property type="component" value="Unassembled WGS sequence"/>
</dbReference>
<evidence type="ECO:0000256" key="3">
    <source>
        <dbReference type="SAM" id="MobiDB-lite"/>
    </source>
</evidence>
<dbReference type="Pfam" id="PF01980">
    <property type="entry name" value="TrmO_N"/>
    <property type="match status" value="1"/>
</dbReference>
<comment type="caution">
    <text evidence="5">The sequence shown here is derived from an EMBL/GenBank/DDBJ whole genome shotgun (WGS) entry which is preliminary data.</text>
</comment>
<accession>A0A8J7RRS6</accession>
<dbReference type="InterPro" id="IPR023368">
    <property type="entry name" value="UPF0066_cons_site"/>
</dbReference>
<organism evidence="5 6">
    <name type="scientific">Natronogracilivirga saccharolytica</name>
    <dbReference type="NCBI Taxonomy" id="2812953"/>
    <lineage>
        <taxon>Bacteria</taxon>
        <taxon>Pseudomonadati</taxon>
        <taxon>Balneolota</taxon>
        <taxon>Balneolia</taxon>
        <taxon>Balneolales</taxon>
        <taxon>Cyclonatronaceae</taxon>
        <taxon>Natronogracilivirga</taxon>
    </lineage>
</organism>
<dbReference type="SUPFAM" id="SSF143555">
    <property type="entry name" value="FwdE-like"/>
    <property type="match status" value="1"/>
</dbReference>
<evidence type="ECO:0000313" key="5">
    <source>
        <dbReference type="EMBL" id="MBP3191757.1"/>
    </source>
</evidence>
<dbReference type="EMBL" id="JAFIDN010000002">
    <property type="protein sequence ID" value="MBP3191757.1"/>
    <property type="molecule type" value="Genomic_DNA"/>
</dbReference>
<dbReference type="RefSeq" id="WP_210510501.1">
    <property type="nucleotide sequence ID" value="NZ_JAFIDN010000002.1"/>
</dbReference>
<keyword evidence="5" id="KW-0489">Methyltransferase</keyword>
<dbReference type="GO" id="GO:0032259">
    <property type="term" value="P:methylation"/>
    <property type="evidence" value="ECO:0007669"/>
    <property type="project" value="UniProtKB-KW"/>
</dbReference>
<name>A0A8J7RRS6_9BACT</name>
<protein>
    <submittedName>
        <fullName evidence="5">SAM-dependent methyltransferase</fullName>
    </submittedName>
</protein>
<dbReference type="SUPFAM" id="SSF118196">
    <property type="entry name" value="YaeB-like"/>
    <property type="match status" value="1"/>
</dbReference>
<dbReference type="InterPro" id="IPR036414">
    <property type="entry name" value="YaeB_N_sf"/>
</dbReference>
<dbReference type="Gene3D" id="3.30.1330.130">
    <property type="match status" value="1"/>
</dbReference>
<dbReference type="AlphaFoldDB" id="A0A8J7RRS6"/>
<dbReference type="InterPro" id="IPR003814">
    <property type="entry name" value="FmdEsu_dom"/>
</dbReference>
<feature type="domain" description="TsaA-like" evidence="4">
    <location>
        <begin position="8"/>
        <end position="125"/>
    </location>
</feature>
<evidence type="ECO:0000256" key="1">
    <source>
        <dbReference type="ARBA" id="ARBA00022691"/>
    </source>
</evidence>
<dbReference type="CDD" id="cd09281">
    <property type="entry name" value="UPF0066"/>
    <property type="match status" value="1"/>
</dbReference>
<dbReference type="PROSITE" id="PS51668">
    <property type="entry name" value="TSAA_2"/>
    <property type="match status" value="1"/>
</dbReference>
<evidence type="ECO:0000313" key="6">
    <source>
        <dbReference type="Proteomes" id="UP000673975"/>
    </source>
</evidence>
<keyword evidence="6" id="KW-1185">Reference proteome</keyword>
<proteinExistence type="inferred from homology"/>